<gene>
    <name evidence="5" type="ORF">DHM44_01800</name>
</gene>
<dbReference type="PROSITE" id="PS50005">
    <property type="entry name" value="TPR"/>
    <property type="match status" value="3"/>
</dbReference>
<evidence type="ECO:0000313" key="5">
    <source>
        <dbReference type="EMBL" id="HCW92395.1"/>
    </source>
</evidence>
<dbReference type="InterPro" id="IPR019734">
    <property type="entry name" value="TPR_rpt"/>
</dbReference>
<evidence type="ECO:0000256" key="4">
    <source>
        <dbReference type="SAM" id="SignalP"/>
    </source>
</evidence>
<feature type="repeat" description="TPR" evidence="3">
    <location>
        <begin position="314"/>
        <end position="347"/>
    </location>
</feature>
<reference evidence="5 6" key="1">
    <citation type="journal article" date="2018" name="Nat. Biotechnol.">
        <title>A standardized bacterial taxonomy based on genome phylogeny substantially revises the tree of life.</title>
        <authorList>
            <person name="Parks D.H."/>
            <person name="Chuvochina M."/>
            <person name="Waite D.W."/>
            <person name="Rinke C."/>
            <person name="Skarshewski A."/>
            <person name="Chaumeil P.A."/>
            <person name="Hugenholtz P."/>
        </authorList>
    </citation>
    <scope>NUCLEOTIDE SEQUENCE [LARGE SCALE GENOMIC DNA]</scope>
    <source>
        <strain evidence="5">UBA8672</strain>
    </source>
</reference>
<dbReference type="Proteomes" id="UP000262325">
    <property type="component" value="Unassembled WGS sequence"/>
</dbReference>
<dbReference type="SUPFAM" id="SSF48452">
    <property type="entry name" value="TPR-like"/>
    <property type="match status" value="3"/>
</dbReference>
<dbReference type="Gene3D" id="1.25.40.10">
    <property type="entry name" value="Tetratricopeptide repeat domain"/>
    <property type="match status" value="4"/>
</dbReference>
<evidence type="ECO:0000256" key="1">
    <source>
        <dbReference type="ARBA" id="ARBA00022737"/>
    </source>
</evidence>
<dbReference type="AlphaFoldDB" id="A0A3D5Q957"/>
<feature type="chain" id="PRO_5017544224" description="Tetratricopeptide repeat protein" evidence="4">
    <location>
        <begin position="30"/>
        <end position="544"/>
    </location>
</feature>
<keyword evidence="2 3" id="KW-0802">TPR repeat</keyword>
<name>A0A3D5Q957_FLESI</name>
<feature type="signal peptide" evidence="4">
    <location>
        <begin position="1"/>
        <end position="29"/>
    </location>
</feature>
<evidence type="ECO:0000256" key="3">
    <source>
        <dbReference type="PROSITE-ProRule" id="PRU00339"/>
    </source>
</evidence>
<proteinExistence type="predicted"/>
<keyword evidence="1" id="KW-0677">Repeat</keyword>
<comment type="caution">
    <text evidence="5">The sequence shown here is derived from an EMBL/GenBank/DDBJ whole genome shotgun (WGS) entry which is preliminary data.</text>
</comment>
<dbReference type="Pfam" id="PF13432">
    <property type="entry name" value="TPR_16"/>
    <property type="match status" value="1"/>
</dbReference>
<protein>
    <recommendedName>
        <fullName evidence="7">Tetratricopeptide repeat protein</fullName>
    </recommendedName>
</protein>
<accession>A0A3D5Q957</accession>
<keyword evidence="4" id="KW-0732">Signal</keyword>
<dbReference type="Pfam" id="PF14559">
    <property type="entry name" value="TPR_19"/>
    <property type="match status" value="1"/>
</dbReference>
<organism evidence="5 6">
    <name type="scientific">Flexistipes sinusarabici</name>
    <dbReference type="NCBI Taxonomy" id="2352"/>
    <lineage>
        <taxon>Bacteria</taxon>
        <taxon>Pseudomonadati</taxon>
        <taxon>Deferribacterota</taxon>
        <taxon>Deferribacteres</taxon>
        <taxon>Deferribacterales</taxon>
        <taxon>Flexistipitaceae</taxon>
        <taxon>Flexistipes</taxon>
    </lineage>
</organism>
<dbReference type="PANTHER" id="PTHR45586">
    <property type="entry name" value="TPR REPEAT-CONTAINING PROTEIN PA4667"/>
    <property type="match status" value="1"/>
</dbReference>
<evidence type="ECO:0000256" key="2">
    <source>
        <dbReference type="ARBA" id="ARBA00022803"/>
    </source>
</evidence>
<evidence type="ECO:0000313" key="6">
    <source>
        <dbReference type="Proteomes" id="UP000262325"/>
    </source>
</evidence>
<dbReference type="Pfam" id="PF13181">
    <property type="entry name" value="TPR_8"/>
    <property type="match status" value="3"/>
</dbReference>
<dbReference type="Pfam" id="PF13176">
    <property type="entry name" value="TPR_7"/>
    <property type="match status" value="2"/>
</dbReference>
<feature type="repeat" description="TPR" evidence="3">
    <location>
        <begin position="280"/>
        <end position="313"/>
    </location>
</feature>
<dbReference type="InterPro" id="IPR051012">
    <property type="entry name" value="CellSynth/LPSAsmb/PSIAsmb"/>
</dbReference>
<dbReference type="InterPro" id="IPR011990">
    <property type="entry name" value="TPR-like_helical_dom_sf"/>
</dbReference>
<evidence type="ECO:0008006" key="7">
    <source>
        <dbReference type="Google" id="ProtNLM"/>
    </source>
</evidence>
<dbReference type="EMBL" id="DPPF01000039">
    <property type="protein sequence ID" value="HCW92395.1"/>
    <property type="molecule type" value="Genomic_DNA"/>
</dbReference>
<feature type="repeat" description="TPR" evidence="3">
    <location>
        <begin position="381"/>
        <end position="414"/>
    </location>
</feature>
<dbReference type="SMART" id="SM00028">
    <property type="entry name" value="TPR"/>
    <property type="match status" value="12"/>
</dbReference>
<dbReference type="PANTHER" id="PTHR45586:SF1">
    <property type="entry name" value="LIPOPOLYSACCHARIDE ASSEMBLY PROTEIN B"/>
    <property type="match status" value="1"/>
</dbReference>
<sequence>MLNVFSVFRKVAGRFIVLLSILTFGCAPAHVSLNTYAENTYDYKFLKAEMLLNSGEFERAVDIYEELAEKTGDAYLYTKAAKVYIHQQEYKKAVEILKNGIDSGSIGNPSELYYHLAKVYYENLQELQSARKYIEKAVSIEESNKYLELQADIYKNMNDFSSAIGVYDKLIKKNEDASYFLQRGKLYMYLDLTKRAEEDFIKAVDMEKNLEAALLLADIYLRENQNKKAMKYLKIAQEKHPGLILPELKLAELYMESNRYEEALKYYSQIVDKLSGERKIYVLKQMGKIYLKQNEYKKVIEVLEQAYNLDSEDTQSAFYIAVAYEALQEYDKAEKYYKETLSIRSDYTQAKKRLAFVYLSQGAYDKALDVLADVSEVYKDVDFYRIKSAVYERKGNLKKAVDILNKGLKSNPDSETLLMNKAFVTEKKGDLNETIDIIKKVLKINSNNDSALNFLAYLYAENDMKLTKALELVNRALEIDGNNPAYLDTKAWILYKQKRYEQAKEYQIKALNLAPEEKELREHMRAILDAMGINKGVDEYIKAD</sequence>